<name>A0A7X6JY81_9RHOB</name>
<sequence length="142" mass="15452">MSALGLKIIDESVQQANTWINEVDYRAGLVSKQKAYRMLRAVLQALRDHLTPDEAAQLSAQLPIFVRGVYYEGYDPSKTPVVERSRAGFLARVAEVHGPGLPDDVDAAVAAVFDVLDAHVSPGEMAQVRASFTAPIRALFAD</sequence>
<evidence type="ECO:0000313" key="1">
    <source>
        <dbReference type="EMBL" id="NKX46362.1"/>
    </source>
</evidence>
<dbReference type="InterPro" id="IPR018727">
    <property type="entry name" value="DUF2267"/>
</dbReference>
<dbReference type="Proteomes" id="UP000526408">
    <property type="component" value="Unassembled WGS sequence"/>
</dbReference>
<dbReference type="RefSeq" id="WP_168624752.1">
    <property type="nucleotide sequence ID" value="NZ_JAAZQQ010000007.1"/>
</dbReference>
<evidence type="ECO:0000313" key="2">
    <source>
        <dbReference type="Proteomes" id="UP000526408"/>
    </source>
</evidence>
<proteinExistence type="predicted"/>
<dbReference type="Pfam" id="PF10025">
    <property type="entry name" value="DUF2267"/>
    <property type="match status" value="1"/>
</dbReference>
<dbReference type="AlphaFoldDB" id="A0A7X6JY81"/>
<organism evidence="1 2">
    <name type="scientific">Roseicyclus persicicus</name>
    <dbReference type="NCBI Taxonomy" id="2650661"/>
    <lineage>
        <taxon>Bacteria</taxon>
        <taxon>Pseudomonadati</taxon>
        <taxon>Pseudomonadota</taxon>
        <taxon>Alphaproteobacteria</taxon>
        <taxon>Rhodobacterales</taxon>
        <taxon>Roseobacteraceae</taxon>
        <taxon>Roseicyclus</taxon>
    </lineage>
</organism>
<reference evidence="1 2" key="1">
    <citation type="submission" date="2020-04" db="EMBL/GenBank/DDBJ databases">
        <authorList>
            <person name="Yoon J."/>
        </authorList>
    </citation>
    <scope>NUCLEOTIDE SEQUENCE [LARGE SCALE GENOMIC DNA]</scope>
    <source>
        <strain evidence="1 2">KMU-115</strain>
    </source>
</reference>
<comment type="caution">
    <text evidence="1">The sequence shown here is derived from an EMBL/GenBank/DDBJ whole genome shotgun (WGS) entry which is preliminary data.</text>
</comment>
<dbReference type="InterPro" id="IPR038282">
    <property type="entry name" value="DUF2267_sf"/>
</dbReference>
<accession>A0A7X6JY81</accession>
<keyword evidence="2" id="KW-1185">Reference proteome</keyword>
<dbReference type="Gene3D" id="1.10.490.110">
    <property type="entry name" value="Uncharacterized conserved protein DUF2267"/>
    <property type="match status" value="1"/>
</dbReference>
<gene>
    <name evidence="1" type="ORF">HCU73_17345</name>
</gene>
<dbReference type="EMBL" id="JAAZQQ010000007">
    <property type="protein sequence ID" value="NKX46362.1"/>
    <property type="molecule type" value="Genomic_DNA"/>
</dbReference>
<protein>
    <submittedName>
        <fullName evidence="1">DUF2267 domain-containing protein</fullName>
    </submittedName>
</protein>